<dbReference type="AlphaFoldDB" id="A0A015XCC4"/>
<dbReference type="Proteomes" id="UP000020773">
    <property type="component" value="Unassembled WGS sequence"/>
</dbReference>
<organism evidence="1 2">
    <name type="scientific">Bacteroides fragilis str. 3998T(B)3</name>
    <dbReference type="NCBI Taxonomy" id="1339316"/>
    <lineage>
        <taxon>Bacteria</taxon>
        <taxon>Pseudomonadati</taxon>
        <taxon>Bacteroidota</taxon>
        <taxon>Bacteroidia</taxon>
        <taxon>Bacteroidales</taxon>
        <taxon>Bacteroidaceae</taxon>
        <taxon>Bacteroides</taxon>
    </lineage>
</organism>
<proteinExistence type="predicted"/>
<evidence type="ECO:0000313" key="2">
    <source>
        <dbReference type="Proteomes" id="UP000020773"/>
    </source>
</evidence>
<accession>A0A015XCC4</accession>
<gene>
    <name evidence="1" type="ORF">M125_2969</name>
</gene>
<sequence length="152" mass="17814">MEILEGLLYINDIDVYEEYGAFLAEKTKNGHENYDALFSSAGTKEQIAVDIRERDGERLPDELTVTFKPRDVTLFFAIKAVSRADFIRKRSAFREFLRKGYKGWLLFRLPEIETTFRFYLKDFPSGWEQLAYSDDGSLARFPVMFREPQPAF</sequence>
<name>A0A015XCC4_BACFG</name>
<protein>
    <submittedName>
        <fullName evidence="1">Uncharacterized protein</fullName>
    </submittedName>
</protein>
<dbReference type="EMBL" id="JGDB01000184">
    <property type="protein sequence ID" value="EXY90320.1"/>
    <property type="molecule type" value="Genomic_DNA"/>
</dbReference>
<evidence type="ECO:0000313" key="1">
    <source>
        <dbReference type="EMBL" id="EXY90320.1"/>
    </source>
</evidence>
<comment type="caution">
    <text evidence="1">The sequence shown here is derived from an EMBL/GenBank/DDBJ whole genome shotgun (WGS) entry which is preliminary data.</text>
</comment>
<reference evidence="1 2" key="1">
    <citation type="submission" date="2014-02" db="EMBL/GenBank/DDBJ databases">
        <authorList>
            <person name="Sears C."/>
            <person name="Carroll K."/>
            <person name="Sack B.R."/>
            <person name="Qadri F."/>
            <person name="Myers L.L."/>
            <person name="Chung G.-T."/>
            <person name="Escheverria P."/>
            <person name="Fraser C.M."/>
            <person name="Sadzewicz L."/>
            <person name="Shefchek K.A."/>
            <person name="Tallon L."/>
            <person name="Das S.P."/>
            <person name="Daugherty S."/>
            <person name="Mongodin E.F."/>
        </authorList>
    </citation>
    <scope>NUCLEOTIDE SEQUENCE [LARGE SCALE GENOMIC DNA]</scope>
    <source>
        <strain evidence="2">3998T(B)3</strain>
    </source>
</reference>
<dbReference type="RefSeq" id="WP_032596997.1">
    <property type="nucleotide sequence ID" value="NZ_JGDB01000184.1"/>
</dbReference>
<dbReference type="PATRIC" id="fig|1339316.3.peg.2830"/>